<dbReference type="AlphaFoldDB" id="A0A0B2UPT9"/>
<dbReference type="InterPro" id="IPR001977">
    <property type="entry name" value="Depp_CoAkinase"/>
</dbReference>
<dbReference type="GO" id="GO:0004140">
    <property type="term" value="F:dephospho-CoA kinase activity"/>
    <property type="evidence" value="ECO:0007669"/>
    <property type="project" value="InterPro"/>
</dbReference>
<dbReference type="GO" id="GO:0005524">
    <property type="term" value="F:ATP binding"/>
    <property type="evidence" value="ECO:0007669"/>
    <property type="project" value="UniProtKB-KW"/>
</dbReference>
<dbReference type="InterPro" id="IPR027417">
    <property type="entry name" value="P-loop_NTPase"/>
</dbReference>
<dbReference type="NCBIfam" id="NF001985">
    <property type="entry name" value="PRK00777.1"/>
    <property type="match status" value="1"/>
</dbReference>
<keyword evidence="1" id="KW-0547">Nucleotide-binding</keyword>
<evidence type="ECO:0000256" key="2">
    <source>
        <dbReference type="ARBA" id="ARBA00022840"/>
    </source>
</evidence>
<accession>A0A0B2UPT9</accession>
<dbReference type="NCBIfam" id="TIGR00152">
    <property type="entry name" value="dephospho-CoA kinase"/>
    <property type="match status" value="1"/>
</dbReference>
<dbReference type="Proteomes" id="UP000031036">
    <property type="component" value="Unassembled WGS sequence"/>
</dbReference>
<dbReference type="SUPFAM" id="SSF52374">
    <property type="entry name" value="Nucleotidylyl transferase"/>
    <property type="match status" value="1"/>
</dbReference>
<dbReference type="PANTHER" id="PTHR10695:SF46">
    <property type="entry name" value="BIFUNCTIONAL COENZYME A SYNTHASE-RELATED"/>
    <property type="match status" value="1"/>
</dbReference>
<dbReference type="CDD" id="cd02164">
    <property type="entry name" value="PPAT_CoAS"/>
    <property type="match status" value="1"/>
</dbReference>
<dbReference type="GO" id="GO:0015937">
    <property type="term" value="P:coenzyme A biosynthetic process"/>
    <property type="evidence" value="ECO:0007669"/>
    <property type="project" value="InterPro"/>
</dbReference>
<feature type="domain" description="Cytidyltransferase-like" evidence="3">
    <location>
        <begin position="153"/>
        <end position="294"/>
    </location>
</feature>
<dbReference type="OrthoDB" id="330671at2759"/>
<organism evidence="4 5">
    <name type="scientific">Toxocara canis</name>
    <name type="common">Canine roundworm</name>
    <dbReference type="NCBI Taxonomy" id="6265"/>
    <lineage>
        <taxon>Eukaryota</taxon>
        <taxon>Metazoa</taxon>
        <taxon>Ecdysozoa</taxon>
        <taxon>Nematoda</taxon>
        <taxon>Chromadorea</taxon>
        <taxon>Rhabditida</taxon>
        <taxon>Spirurina</taxon>
        <taxon>Ascaridomorpha</taxon>
        <taxon>Ascaridoidea</taxon>
        <taxon>Toxocaridae</taxon>
        <taxon>Toxocara</taxon>
    </lineage>
</organism>
<evidence type="ECO:0000313" key="4">
    <source>
        <dbReference type="EMBL" id="KHN73011.1"/>
    </source>
</evidence>
<keyword evidence="5" id="KW-1185">Reference proteome</keyword>
<evidence type="ECO:0000256" key="1">
    <source>
        <dbReference type="ARBA" id="ARBA00022741"/>
    </source>
</evidence>
<dbReference type="EMBL" id="JPKZ01003171">
    <property type="protein sequence ID" value="KHN73011.1"/>
    <property type="molecule type" value="Genomic_DNA"/>
</dbReference>
<dbReference type="Pfam" id="PF01467">
    <property type="entry name" value="CTP_transf_like"/>
    <property type="match status" value="1"/>
</dbReference>
<dbReference type="STRING" id="6265.A0A0B2UPT9"/>
<gene>
    <name evidence="4" type="primary">COASY</name>
    <name evidence="4" type="ORF">Tcan_11285</name>
</gene>
<dbReference type="PANTHER" id="PTHR10695">
    <property type="entry name" value="DEPHOSPHO-COA KINASE-RELATED"/>
    <property type="match status" value="1"/>
</dbReference>
<dbReference type="Gene3D" id="3.40.50.620">
    <property type="entry name" value="HUPs"/>
    <property type="match status" value="1"/>
</dbReference>
<evidence type="ECO:0000313" key="5">
    <source>
        <dbReference type="Proteomes" id="UP000031036"/>
    </source>
</evidence>
<dbReference type="InterPro" id="IPR004821">
    <property type="entry name" value="Cyt_trans-like"/>
</dbReference>
<dbReference type="InterPro" id="IPR014729">
    <property type="entry name" value="Rossmann-like_a/b/a_fold"/>
</dbReference>
<comment type="caution">
    <text evidence="4">The sequence shown here is derived from an EMBL/GenBank/DDBJ whole genome shotgun (WGS) entry which is preliminary data.</text>
</comment>
<proteinExistence type="inferred from homology"/>
<dbReference type="SUPFAM" id="SSF52540">
    <property type="entry name" value="P-loop containing nucleoside triphosphate hydrolases"/>
    <property type="match status" value="1"/>
</dbReference>
<evidence type="ECO:0000259" key="3">
    <source>
        <dbReference type="Pfam" id="PF01467"/>
    </source>
</evidence>
<keyword evidence="2" id="KW-0067">ATP-binding</keyword>
<dbReference type="PROSITE" id="PS51219">
    <property type="entry name" value="DPCK"/>
    <property type="match status" value="1"/>
</dbReference>
<name>A0A0B2UPT9_TOXCA</name>
<sequence length="520" mass="57086">MECSSDSASIRTTFTVDPFGLPIEGSLSLSYMRSDQSSSPRYYGNSNNSLANDAMVDVGLLIVGSRCAKSLASALTSASKLVNGRLYVRICSGVDIYEVLPKVYLEASRVCDSLDVRVLLDEGSTRKFDKVFSEGDDVAAPSHHISRPYHAVVLGGTFDRLHNGHKVLLSAAVLAASERIVCGVTFGEMTHKKCLWELMEPFEVREKAVKEFVEDVSNKVRCEVHPITDPFGPAIVDPDLEAIIVSSETIKGGHAVNEERKKRGLSKLTVESIRLVDGEDKILGETKISSSARRRALLGTIRRPLKIAGNAFPRPFVIGLTGGIASGKSNAAKVLARNKCQVIDCDKLAHELYKKGSTMALKIGETFGAHILNDGVVDRKALGRIVFADKEKLKLLNDIVWPSLRAAVEQIIVTSEAEFVVVDAAILLEAEWDREGVVHQVWSCIVPPEEAMQRMFDRDGTAPEEVKATRKLAIQMSNAERVERSDVVICSLWAYEETARQLESALHELKQISKSYSRSS</sequence>
<dbReference type="FunFam" id="3.40.50.620:FF:000089">
    <property type="entry name" value="Bifunctional coenzyme A synthase"/>
    <property type="match status" value="1"/>
</dbReference>
<dbReference type="Pfam" id="PF01121">
    <property type="entry name" value="CoaE"/>
    <property type="match status" value="1"/>
</dbReference>
<reference evidence="4 5" key="1">
    <citation type="submission" date="2014-11" db="EMBL/GenBank/DDBJ databases">
        <title>Genetic blueprint of the zoonotic pathogen Toxocara canis.</title>
        <authorList>
            <person name="Zhu X.-Q."/>
            <person name="Korhonen P.K."/>
            <person name="Cai H."/>
            <person name="Young N.D."/>
            <person name="Nejsum P."/>
            <person name="von Samson-Himmelstjerna G."/>
            <person name="Boag P.R."/>
            <person name="Tan P."/>
            <person name="Li Q."/>
            <person name="Min J."/>
            <person name="Yang Y."/>
            <person name="Wang X."/>
            <person name="Fang X."/>
            <person name="Hall R.S."/>
            <person name="Hofmann A."/>
            <person name="Sternberg P.W."/>
            <person name="Jex A.R."/>
            <person name="Gasser R.B."/>
        </authorList>
    </citation>
    <scope>NUCLEOTIDE SEQUENCE [LARGE SCALE GENOMIC DNA]</scope>
    <source>
        <strain evidence="4">PN_DK_2014</strain>
    </source>
</reference>
<dbReference type="OMA" id="EIHCHEV"/>
<dbReference type="CDD" id="cd02022">
    <property type="entry name" value="DPCK"/>
    <property type="match status" value="1"/>
</dbReference>
<dbReference type="HAMAP" id="MF_00376">
    <property type="entry name" value="Dephospho_CoA_kinase"/>
    <property type="match status" value="1"/>
</dbReference>
<protein>
    <submittedName>
        <fullName evidence="4">Bifunctional coenzyme A synthase</fullName>
    </submittedName>
</protein>
<dbReference type="Gene3D" id="3.40.50.300">
    <property type="entry name" value="P-loop containing nucleotide triphosphate hydrolases"/>
    <property type="match status" value="1"/>
</dbReference>